<dbReference type="InterPro" id="IPR051206">
    <property type="entry name" value="NAMLAA_amidase_2"/>
</dbReference>
<dbReference type="GO" id="GO:0008745">
    <property type="term" value="F:N-acetylmuramoyl-L-alanine amidase activity"/>
    <property type="evidence" value="ECO:0007669"/>
    <property type="project" value="UniProtKB-EC"/>
</dbReference>
<dbReference type="RefSeq" id="WP_148989207.1">
    <property type="nucleotide sequence ID" value="NZ_VTEV01000006.1"/>
</dbReference>
<comment type="caution">
    <text evidence="8">The sequence shown here is derived from an EMBL/GenBank/DDBJ whole genome shotgun (WGS) entry which is preliminary data.</text>
</comment>
<dbReference type="InterPro" id="IPR002502">
    <property type="entry name" value="Amidase_domain"/>
</dbReference>
<dbReference type="PANTHER" id="PTHR30417:SF1">
    <property type="entry name" value="N-ACETYLMURAMOYL-L-ALANINE AMIDASE AMID"/>
    <property type="match status" value="1"/>
</dbReference>
<reference evidence="8 9" key="1">
    <citation type="submission" date="2019-08" db="EMBL/GenBank/DDBJ databases">
        <title>Bacillus genomes from the desert of Cuatro Cienegas, Coahuila.</title>
        <authorList>
            <person name="Olmedo-Alvarez G."/>
        </authorList>
    </citation>
    <scope>NUCLEOTIDE SEQUENCE [LARGE SCALE GENOMIC DNA]</scope>
    <source>
        <strain evidence="8 9">CH28_1T</strain>
    </source>
</reference>
<dbReference type="Gene3D" id="3.40.80.10">
    <property type="entry name" value="Peptidoglycan recognition protein-like"/>
    <property type="match status" value="1"/>
</dbReference>
<evidence type="ECO:0000313" key="8">
    <source>
        <dbReference type="EMBL" id="TYS67065.1"/>
    </source>
</evidence>
<keyword evidence="3" id="KW-0378">Hydrolase</keyword>
<dbReference type="EC" id="3.5.1.28" evidence="2"/>
<evidence type="ECO:0000259" key="7">
    <source>
        <dbReference type="SMART" id="SM00644"/>
    </source>
</evidence>
<dbReference type="PANTHER" id="PTHR30417">
    <property type="entry name" value="N-ACETYLMURAMOYL-L-ALANINE AMIDASE AMID"/>
    <property type="match status" value="1"/>
</dbReference>
<organism evidence="8 9">
    <name type="scientific">Sutcliffiella horikoshii</name>
    <dbReference type="NCBI Taxonomy" id="79883"/>
    <lineage>
        <taxon>Bacteria</taxon>
        <taxon>Bacillati</taxon>
        <taxon>Bacillota</taxon>
        <taxon>Bacilli</taxon>
        <taxon>Bacillales</taxon>
        <taxon>Bacillaceae</taxon>
        <taxon>Sutcliffiella</taxon>
    </lineage>
</organism>
<keyword evidence="4" id="KW-0961">Cell wall biogenesis/degradation</keyword>
<protein>
    <recommendedName>
        <fullName evidence="2">N-acetylmuramoyl-L-alanine amidase</fullName>
        <ecNumber evidence="2">3.5.1.28</ecNumber>
    </recommendedName>
    <alternativeName>
        <fullName evidence="6">Autolysin</fullName>
    </alternativeName>
    <alternativeName>
        <fullName evidence="5">Cell wall hydrolase</fullName>
    </alternativeName>
</protein>
<proteinExistence type="predicted"/>
<accession>A0A5D4SUP8</accession>
<dbReference type="Gene3D" id="3.40.50.12090">
    <property type="match status" value="1"/>
</dbReference>
<gene>
    <name evidence="8" type="ORF">FZC76_16195</name>
</gene>
<feature type="domain" description="N-acetylmuramoyl-L-alanine amidase" evidence="7">
    <location>
        <begin position="16"/>
        <end position="184"/>
    </location>
</feature>
<evidence type="ECO:0000256" key="3">
    <source>
        <dbReference type="ARBA" id="ARBA00022801"/>
    </source>
</evidence>
<evidence type="ECO:0000256" key="4">
    <source>
        <dbReference type="ARBA" id="ARBA00023316"/>
    </source>
</evidence>
<dbReference type="SMART" id="SM00644">
    <property type="entry name" value="Ami_2"/>
    <property type="match status" value="1"/>
</dbReference>
<sequence>MVTLNYKKRHIRKHPTTRPGIKLLRVQAGIDHATANHGATAANHFTYFDSSLPDLNDNPPKGHKTRYASAHIFVDRFEALELIPLDEVAFHGNERKAGPLLSTLRATSRDYPGGNANLLTIGIEMCQERDGSIHPDTLKRTALVHQMLQKRFPQLKDTYNRFVRHYDVTGKNCPAPMVTKASRYKQLLDMTHGVIPINPAPVKPAPTPAPPKKEEPFMNEKAIVINSEADIPAARRLSRRIGAVIVERILAEEKQLAKEIFIVGGGRGKLKANKFTDLSGKDFFETVANVKKYIG</sequence>
<comment type="catalytic activity">
    <reaction evidence="1">
        <text>Hydrolyzes the link between N-acetylmuramoyl residues and L-amino acid residues in certain cell-wall glycopeptides.</text>
        <dbReference type="EC" id="3.5.1.28"/>
    </reaction>
</comment>
<dbReference type="CDD" id="cd06583">
    <property type="entry name" value="PGRP"/>
    <property type="match status" value="1"/>
</dbReference>
<dbReference type="AlphaFoldDB" id="A0A5D4SUP8"/>
<dbReference type="GO" id="GO:0071555">
    <property type="term" value="P:cell wall organization"/>
    <property type="evidence" value="ECO:0007669"/>
    <property type="project" value="UniProtKB-KW"/>
</dbReference>
<evidence type="ECO:0000256" key="1">
    <source>
        <dbReference type="ARBA" id="ARBA00001561"/>
    </source>
</evidence>
<dbReference type="EMBL" id="VTEV01000006">
    <property type="protein sequence ID" value="TYS67065.1"/>
    <property type="molecule type" value="Genomic_DNA"/>
</dbReference>
<dbReference type="SUPFAM" id="SSF55846">
    <property type="entry name" value="N-acetylmuramoyl-L-alanine amidase-like"/>
    <property type="match status" value="1"/>
</dbReference>
<evidence type="ECO:0000256" key="5">
    <source>
        <dbReference type="ARBA" id="ARBA00030881"/>
    </source>
</evidence>
<dbReference type="OrthoDB" id="9794294at2"/>
<dbReference type="GO" id="GO:0009254">
    <property type="term" value="P:peptidoglycan turnover"/>
    <property type="evidence" value="ECO:0007669"/>
    <property type="project" value="TreeGrafter"/>
</dbReference>
<dbReference type="Proteomes" id="UP000322524">
    <property type="component" value="Unassembled WGS sequence"/>
</dbReference>
<name>A0A5D4SUP8_9BACI</name>
<evidence type="ECO:0000256" key="6">
    <source>
        <dbReference type="ARBA" id="ARBA00032390"/>
    </source>
</evidence>
<dbReference type="GO" id="GO:0009253">
    <property type="term" value="P:peptidoglycan catabolic process"/>
    <property type="evidence" value="ECO:0007669"/>
    <property type="project" value="InterPro"/>
</dbReference>
<evidence type="ECO:0000256" key="2">
    <source>
        <dbReference type="ARBA" id="ARBA00011901"/>
    </source>
</evidence>
<evidence type="ECO:0000313" key="9">
    <source>
        <dbReference type="Proteomes" id="UP000322524"/>
    </source>
</evidence>
<dbReference type="InterPro" id="IPR036505">
    <property type="entry name" value="Amidase/PGRP_sf"/>
</dbReference>
<dbReference type="Pfam" id="PF01510">
    <property type="entry name" value="Amidase_2"/>
    <property type="match status" value="1"/>
</dbReference>